<dbReference type="GO" id="GO:0005615">
    <property type="term" value="C:extracellular space"/>
    <property type="evidence" value="ECO:0007669"/>
    <property type="project" value="InterPro"/>
</dbReference>
<dbReference type="InterPro" id="IPR042178">
    <property type="entry name" value="Serpin_sf_1"/>
</dbReference>
<evidence type="ECO:0000313" key="3">
    <source>
        <dbReference type="Proteomes" id="UP000193738"/>
    </source>
</evidence>
<dbReference type="InterPro" id="IPR000215">
    <property type="entry name" value="Serpin_fam"/>
</dbReference>
<organism evidence="2 3">
    <name type="scientific">Mycobacterium gastri</name>
    <dbReference type="NCBI Taxonomy" id="1777"/>
    <lineage>
        <taxon>Bacteria</taxon>
        <taxon>Bacillati</taxon>
        <taxon>Actinomycetota</taxon>
        <taxon>Actinomycetes</taxon>
        <taxon>Mycobacteriales</taxon>
        <taxon>Mycobacteriaceae</taxon>
        <taxon>Mycobacterium</taxon>
    </lineage>
</organism>
<dbReference type="EMBL" id="LQOX01000124">
    <property type="protein sequence ID" value="ORV65358.1"/>
    <property type="molecule type" value="Genomic_DNA"/>
</dbReference>
<dbReference type="InterPro" id="IPR023796">
    <property type="entry name" value="Serpin_dom"/>
</dbReference>
<accession>A0A1X1V8T7</accession>
<dbReference type="PANTHER" id="PTHR11461:SF211">
    <property type="entry name" value="GH10112P-RELATED"/>
    <property type="match status" value="1"/>
</dbReference>
<dbReference type="Gene3D" id="2.30.39.10">
    <property type="entry name" value="Alpha-1-antitrypsin, domain 1"/>
    <property type="match status" value="1"/>
</dbReference>
<proteinExistence type="predicted"/>
<comment type="caution">
    <text evidence="2">The sequence shown here is derived from an EMBL/GenBank/DDBJ whole genome shotgun (WGS) entry which is preliminary data.</text>
</comment>
<sequence length="212" mass="23397">MVTVPMMHKARVMRHAAGSDFQAVEIPYVGGDLKMLVVLPAEGQLQAVRNSVDDAWFRTLALVEGPVDLSLPKFRISWGPEEFKETLAAMGMPRAFDEKQADFSHITTEEQLKITHILQNAFVGIDEFGTEAAAVSAVIGVPSRHSRPTYPRDRDALSKVIGMCHTVTVIMWNCEEYYRRCPRRGLPGGTDSGGRTWPVGKHASGGISHFTC</sequence>
<evidence type="ECO:0000313" key="2">
    <source>
        <dbReference type="EMBL" id="ORV65358.1"/>
    </source>
</evidence>
<dbReference type="Proteomes" id="UP000193738">
    <property type="component" value="Unassembled WGS sequence"/>
</dbReference>
<dbReference type="GO" id="GO:0004867">
    <property type="term" value="F:serine-type endopeptidase inhibitor activity"/>
    <property type="evidence" value="ECO:0007669"/>
    <property type="project" value="InterPro"/>
</dbReference>
<gene>
    <name evidence="2" type="ORF">AWC07_13500</name>
</gene>
<dbReference type="STRING" id="1777.AWC07_13500"/>
<dbReference type="Gene3D" id="3.30.497.10">
    <property type="entry name" value="Antithrombin, subunit I, domain 2"/>
    <property type="match status" value="1"/>
</dbReference>
<keyword evidence="3" id="KW-1185">Reference proteome</keyword>
<evidence type="ECO:0000259" key="1">
    <source>
        <dbReference type="Pfam" id="PF00079"/>
    </source>
</evidence>
<dbReference type="PANTHER" id="PTHR11461">
    <property type="entry name" value="SERINE PROTEASE INHIBITOR, SERPIN"/>
    <property type="match status" value="1"/>
</dbReference>
<dbReference type="SUPFAM" id="SSF56574">
    <property type="entry name" value="Serpins"/>
    <property type="match status" value="1"/>
</dbReference>
<dbReference type="InterPro" id="IPR042185">
    <property type="entry name" value="Serpin_sf_2"/>
</dbReference>
<dbReference type="Pfam" id="PF00079">
    <property type="entry name" value="Serpin"/>
    <property type="match status" value="1"/>
</dbReference>
<reference evidence="2 3" key="1">
    <citation type="submission" date="2016-01" db="EMBL/GenBank/DDBJ databases">
        <title>The new phylogeny of the genus Mycobacterium.</title>
        <authorList>
            <person name="Tarcisio F."/>
            <person name="Conor M."/>
            <person name="Antonella G."/>
            <person name="Elisabetta G."/>
            <person name="Giulia F.S."/>
            <person name="Sara T."/>
            <person name="Anna F."/>
            <person name="Clotilde B."/>
            <person name="Roberto B."/>
            <person name="Veronica D.S."/>
            <person name="Fabio R."/>
            <person name="Monica P."/>
            <person name="Olivier J."/>
            <person name="Enrico T."/>
            <person name="Nicola S."/>
        </authorList>
    </citation>
    <scope>NUCLEOTIDE SEQUENCE [LARGE SCALE GENOMIC DNA]</scope>
    <source>
        <strain evidence="2 3">DSM 43505</strain>
    </source>
</reference>
<protein>
    <recommendedName>
        <fullName evidence="1">Serpin domain-containing protein</fullName>
    </recommendedName>
</protein>
<name>A0A1X1V8T7_MYCGS</name>
<feature type="domain" description="Serpin" evidence="1">
    <location>
        <begin position="2"/>
        <end position="145"/>
    </location>
</feature>
<dbReference type="AlphaFoldDB" id="A0A1X1V8T7"/>
<dbReference type="InterPro" id="IPR036186">
    <property type="entry name" value="Serpin_sf"/>
</dbReference>